<dbReference type="EMBL" id="LT670844">
    <property type="protein sequence ID" value="SHL48199.1"/>
    <property type="molecule type" value="Genomic_DNA"/>
</dbReference>
<proteinExistence type="predicted"/>
<evidence type="ECO:0000313" key="4">
    <source>
        <dbReference type="Proteomes" id="UP000189935"/>
    </source>
</evidence>
<dbReference type="Pfam" id="PF05235">
    <property type="entry name" value="CHAD"/>
    <property type="match status" value="1"/>
</dbReference>
<feature type="region of interest" description="Disordered" evidence="1">
    <location>
        <begin position="1"/>
        <end position="28"/>
    </location>
</feature>
<name>A0A1M7B0K3_9BRAD</name>
<dbReference type="PANTHER" id="PTHR39339:SF1">
    <property type="entry name" value="CHAD DOMAIN-CONTAINING PROTEIN"/>
    <property type="match status" value="1"/>
</dbReference>
<dbReference type="AlphaFoldDB" id="A0A1M7B0K3"/>
<dbReference type="InterPro" id="IPR007899">
    <property type="entry name" value="CHAD_dom"/>
</dbReference>
<accession>A0A1M7B0K3</accession>
<dbReference type="Gene3D" id="1.40.20.10">
    <property type="entry name" value="CHAD domain"/>
    <property type="match status" value="1"/>
</dbReference>
<gene>
    <name evidence="3" type="ORF">SAMN05444159_6004</name>
</gene>
<dbReference type="SMART" id="SM00880">
    <property type="entry name" value="CHAD"/>
    <property type="match status" value="1"/>
</dbReference>
<evidence type="ECO:0000313" key="3">
    <source>
        <dbReference type="EMBL" id="SHL48199.1"/>
    </source>
</evidence>
<evidence type="ECO:0000259" key="2">
    <source>
        <dbReference type="PROSITE" id="PS51708"/>
    </source>
</evidence>
<organism evidence="3 4">
    <name type="scientific">Bradyrhizobium lablabi</name>
    <dbReference type="NCBI Taxonomy" id="722472"/>
    <lineage>
        <taxon>Bacteria</taxon>
        <taxon>Pseudomonadati</taxon>
        <taxon>Pseudomonadota</taxon>
        <taxon>Alphaproteobacteria</taxon>
        <taxon>Hyphomicrobiales</taxon>
        <taxon>Nitrobacteraceae</taxon>
        <taxon>Bradyrhizobium</taxon>
    </lineage>
</organism>
<sequence length="311" mass="35543">MPAPKPASKAAAPAVSAGRPRRHPVPRLNPEMACDTVFRVLSRRYLSDLTASHEATCRGDPTALHQMRIALTRLRTAILFFVPMIDDPMRMRIKAELKWLNSQLGGVRDLDVAMERLGAVNKARPQAISCYRSWNEKREQGHRQLTRALRSARYRRLIETMSGWVESGPWSIKKGRQAAQERASPIAAFGAGRLRGWREKLLKKSHKLQKMGTKKRHRLRLLNKKLSYSIEFFEDLFPDERFSRQQTALKHLRKAQRSLGQLNDDAQGHSLAAALQQDGAQAPLQFLSPKRERRLIRTAAMAYRKLAEMKP</sequence>
<dbReference type="PROSITE" id="PS51708">
    <property type="entry name" value="CHAD"/>
    <property type="match status" value="1"/>
</dbReference>
<evidence type="ECO:0000256" key="1">
    <source>
        <dbReference type="SAM" id="MobiDB-lite"/>
    </source>
</evidence>
<dbReference type="OrthoDB" id="9777271at2"/>
<protein>
    <submittedName>
        <fullName evidence="3">CHAD domain-containing protein</fullName>
    </submittedName>
</protein>
<feature type="compositionally biased region" description="Low complexity" evidence="1">
    <location>
        <begin position="1"/>
        <end position="17"/>
    </location>
</feature>
<reference evidence="3 4" key="1">
    <citation type="submission" date="2016-11" db="EMBL/GenBank/DDBJ databases">
        <authorList>
            <person name="Jaros S."/>
            <person name="Januszkiewicz K."/>
            <person name="Wedrychowicz H."/>
        </authorList>
    </citation>
    <scope>NUCLEOTIDE SEQUENCE [LARGE SCALE GENOMIC DNA]</scope>
    <source>
        <strain evidence="3 4">GAS499</strain>
    </source>
</reference>
<dbReference type="InterPro" id="IPR038186">
    <property type="entry name" value="CHAD_dom_sf"/>
</dbReference>
<dbReference type="PANTHER" id="PTHR39339">
    <property type="entry name" value="SLR1444 PROTEIN"/>
    <property type="match status" value="1"/>
</dbReference>
<dbReference type="Proteomes" id="UP000189935">
    <property type="component" value="Chromosome I"/>
</dbReference>
<feature type="domain" description="CHAD" evidence="2">
    <location>
        <begin position="31"/>
        <end position="311"/>
    </location>
</feature>